<dbReference type="EMBL" id="MVGC01000006">
    <property type="protein sequence ID" value="RJE27255.1"/>
    <property type="molecule type" value="Genomic_DNA"/>
</dbReference>
<dbReference type="Proteomes" id="UP000266188">
    <property type="component" value="Unassembled WGS sequence"/>
</dbReference>
<keyword evidence="3" id="KW-1185">Reference proteome</keyword>
<dbReference type="STRING" id="2070753.A0A3A3AB94"/>
<accession>A0A3A3AB94</accession>
<protein>
    <submittedName>
        <fullName evidence="2">C2H2 finger domain protein</fullName>
    </submittedName>
</protein>
<reference evidence="3" key="1">
    <citation type="submission" date="2017-02" db="EMBL/GenBank/DDBJ databases">
        <authorList>
            <person name="Tafer H."/>
            <person name="Lopandic K."/>
        </authorList>
    </citation>
    <scope>NUCLEOTIDE SEQUENCE [LARGE SCALE GENOMIC DNA]</scope>
    <source>
        <strain evidence="3">CBS 366.77</strain>
    </source>
</reference>
<feature type="region of interest" description="Disordered" evidence="1">
    <location>
        <begin position="17"/>
        <end position="41"/>
    </location>
</feature>
<proteinExistence type="predicted"/>
<sequence length="189" mass="20065">MSGCMSVPPSADILFASSQSPASASTGPATDSTIRQDLPPEYPLLWSGMSMPLQNRETIPQYHVTEASEGGHFYPSPETCPSPTSDGASLLLSPHPPSSVPSATDTTIDPYPEDSMRANLTSSPLPLNSGLRCLEPSGLNIANMMPATQGGGFVQSDLQCPYPSPEWTATDSLPYGDYSPAMQWKAWSL</sequence>
<name>A0A3A3AB94_9EURO</name>
<gene>
    <name evidence="2" type="ORF">PHISCL_00386</name>
</gene>
<evidence type="ECO:0000313" key="3">
    <source>
        <dbReference type="Proteomes" id="UP000266188"/>
    </source>
</evidence>
<dbReference type="OrthoDB" id="6077919at2759"/>
<feature type="compositionally biased region" description="Polar residues" evidence="1">
    <location>
        <begin position="17"/>
        <end position="35"/>
    </location>
</feature>
<dbReference type="AlphaFoldDB" id="A0A3A3AB94"/>
<evidence type="ECO:0000313" key="2">
    <source>
        <dbReference type="EMBL" id="RJE27255.1"/>
    </source>
</evidence>
<evidence type="ECO:0000256" key="1">
    <source>
        <dbReference type="SAM" id="MobiDB-lite"/>
    </source>
</evidence>
<comment type="caution">
    <text evidence="2">The sequence shown here is derived from an EMBL/GenBank/DDBJ whole genome shotgun (WGS) entry which is preliminary data.</text>
</comment>
<organism evidence="2 3">
    <name type="scientific">Aspergillus sclerotialis</name>
    <dbReference type="NCBI Taxonomy" id="2070753"/>
    <lineage>
        <taxon>Eukaryota</taxon>
        <taxon>Fungi</taxon>
        <taxon>Dikarya</taxon>
        <taxon>Ascomycota</taxon>
        <taxon>Pezizomycotina</taxon>
        <taxon>Eurotiomycetes</taxon>
        <taxon>Eurotiomycetidae</taxon>
        <taxon>Eurotiales</taxon>
        <taxon>Aspergillaceae</taxon>
        <taxon>Aspergillus</taxon>
        <taxon>Aspergillus subgen. Polypaecilum</taxon>
    </lineage>
</organism>